<organism evidence="1 2">
    <name type="scientific">Byssochlamys spectabilis</name>
    <name type="common">Paecilomyces variotii</name>
    <dbReference type="NCBI Taxonomy" id="264951"/>
    <lineage>
        <taxon>Eukaryota</taxon>
        <taxon>Fungi</taxon>
        <taxon>Dikarya</taxon>
        <taxon>Ascomycota</taxon>
        <taxon>Pezizomycotina</taxon>
        <taxon>Eurotiomycetes</taxon>
        <taxon>Eurotiomycetidae</taxon>
        <taxon>Eurotiales</taxon>
        <taxon>Thermoascaceae</taxon>
        <taxon>Paecilomyces</taxon>
    </lineage>
</organism>
<dbReference type="AlphaFoldDB" id="A0A443I737"/>
<dbReference type="GeneID" id="39597981"/>
<dbReference type="RefSeq" id="XP_028489558.1">
    <property type="nucleotide sequence ID" value="XM_028628704.1"/>
</dbReference>
<dbReference type="Proteomes" id="UP000283841">
    <property type="component" value="Unassembled WGS sequence"/>
</dbReference>
<reference evidence="1 2" key="1">
    <citation type="journal article" date="2018" name="Front. Microbiol.">
        <title>Genomic and genetic insights into a cosmopolitan fungus, Paecilomyces variotii (Eurotiales).</title>
        <authorList>
            <person name="Urquhart A.S."/>
            <person name="Mondo S.J."/>
            <person name="Makela M.R."/>
            <person name="Hane J.K."/>
            <person name="Wiebenga A."/>
            <person name="He G."/>
            <person name="Mihaltcheva S."/>
            <person name="Pangilinan J."/>
            <person name="Lipzen A."/>
            <person name="Barry K."/>
            <person name="de Vries R.P."/>
            <person name="Grigoriev I.V."/>
            <person name="Idnurm A."/>
        </authorList>
    </citation>
    <scope>NUCLEOTIDE SEQUENCE [LARGE SCALE GENOMIC DNA]</scope>
    <source>
        <strain evidence="1 2">CBS 101075</strain>
    </source>
</reference>
<proteinExistence type="predicted"/>
<protein>
    <submittedName>
        <fullName evidence="1">Aminotransferase</fullName>
    </submittedName>
</protein>
<evidence type="ECO:0000313" key="2">
    <source>
        <dbReference type="Proteomes" id="UP000283841"/>
    </source>
</evidence>
<keyword evidence="2" id="KW-1185">Reference proteome</keyword>
<dbReference type="InterPro" id="IPR043131">
    <property type="entry name" value="BCAT-like_N"/>
</dbReference>
<dbReference type="InterPro" id="IPR001544">
    <property type="entry name" value="Aminotrans_IV"/>
</dbReference>
<comment type="caution">
    <text evidence="1">The sequence shown here is derived from an EMBL/GenBank/DDBJ whole genome shotgun (WGS) entry which is preliminary data.</text>
</comment>
<sequence>MASQPPSTPPESFSIISTLRYDPSIPTTISNSATDIIYPDPKDSPYYLLRFHRDRLLNAATHFNWPKAIDFLQRDTTQFAQFLDQSIPDRTKPWRLRIALDSHGNCTVDVNPAAACSPRSLFIPQSVNFETAEKQQFPPPWRLYLDTRPIKPSAFTTHKTTVREEYTSARERVGITSFVDPEEVLVFNPKGEVMEGSITTPYFRRRVEIIDRGLGSDEDGVAWVTPPLSSGGNAGTTRRYALETGFCVERVVRVDEIVDGEECWLSNGVRGFIRAVVVLRK</sequence>
<dbReference type="STRING" id="264951.A0A443I737"/>
<gene>
    <name evidence="1" type="ORF">C8Q69DRAFT_440973</name>
</gene>
<dbReference type="Pfam" id="PF01063">
    <property type="entry name" value="Aminotran_4"/>
    <property type="match status" value="1"/>
</dbReference>
<dbReference type="InterPro" id="IPR036038">
    <property type="entry name" value="Aminotransferase-like"/>
</dbReference>
<dbReference type="EMBL" id="RCNU01000001">
    <property type="protein sequence ID" value="RWQ99913.1"/>
    <property type="molecule type" value="Genomic_DNA"/>
</dbReference>
<dbReference type="VEuPathDB" id="FungiDB:C8Q69DRAFT_440973"/>
<evidence type="ECO:0000313" key="1">
    <source>
        <dbReference type="EMBL" id="RWQ99913.1"/>
    </source>
</evidence>
<keyword evidence="1" id="KW-0032">Aminotransferase</keyword>
<name>A0A443I737_BYSSP</name>
<dbReference type="InterPro" id="IPR043132">
    <property type="entry name" value="BCAT-like_C"/>
</dbReference>
<accession>A0A443I737</accession>
<keyword evidence="1" id="KW-0808">Transferase</keyword>
<dbReference type="SUPFAM" id="SSF56752">
    <property type="entry name" value="D-aminoacid aminotransferase-like PLP-dependent enzymes"/>
    <property type="match status" value="1"/>
</dbReference>
<dbReference type="Gene3D" id="3.20.10.10">
    <property type="entry name" value="D-amino Acid Aminotransferase, subunit A, domain 2"/>
    <property type="match status" value="1"/>
</dbReference>
<dbReference type="GO" id="GO:0008483">
    <property type="term" value="F:transaminase activity"/>
    <property type="evidence" value="ECO:0007669"/>
    <property type="project" value="UniProtKB-KW"/>
</dbReference>
<dbReference type="Gene3D" id="3.30.470.10">
    <property type="match status" value="1"/>
</dbReference>